<comment type="caution">
    <text evidence="2">The sequence shown here is derived from an EMBL/GenBank/DDBJ whole genome shotgun (WGS) entry which is preliminary data.</text>
</comment>
<sequence>AAALGDALERAEGQALSRVVAKCEDSDLAAELQQSRRKLADMTREAAAQKAELQQTTEGDSEAAAEIAAAVAALAESRADVEAAAAQEWRAAEAFDRLADLSKELEHVKAVAAADRSRHNEALAAAGADA</sequence>
<evidence type="ECO:0000313" key="2">
    <source>
        <dbReference type="EMBL" id="CAE6968591.1"/>
    </source>
</evidence>
<protein>
    <submittedName>
        <fullName evidence="2">Uncharacterized protein</fullName>
    </submittedName>
</protein>
<dbReference type="EMBL" id="CAJNDS010000135">
    <property type="protein sequence ID" value="CAE6968591.1"/>
    <property type="molecule type" value="Genomic_DNA"/>
</dbReference>
<name>A0A812HZL1_9DINO</name>
<feature type="non-terminal residue" evidence="2">
    <location>
        <position position="1"/>
    </location>
</feature>
<accession>A0A812HZL1</accession>
<organism evidence="2 3">
    <name type="scientific">Symbiodinium natans</name>
    <dbReference type="NCBI Taxonomy" id="878477"/>
    <lineage>
        <taxon>Eukaryota</taxon>
        <taxon>Sar</taxon>
        <taxon>Alveolata</taxon>
        <taxon>Dinophyceae</taxon>
        <taxon>Suessiales</taxon>
        <taxon>Symbiodiniaceae</taxon>
        <taxon>Symbiodinium</taxon>
    </lineage>
</organism>
<keyword evidence="3" id="KW-1185">Reference proteome</keyword>
<evidence type="ECO:0000256" key="1">
    <source>
        <dbReference type="SAM" id="MobiDB-lite"/>
    </source>
</evidence>
<gene>
    <name evidence="2" type="ORF">SNAT2548_LOCUS2352</name>
</gene>
<dbReference type="Proteomes" id="UP000604046">
    <property type="component" value="Unassembled WGS sequence"/>
</dbReference>
<reference evidence="2" key="1">
    <citation type="submission" date="2021-02" db="EMBL/GenBank/DDBJ databases">
        <authorList>
            <person name="Dougan E. K."/>
            <person name="Rhodes N."/>
            <person name="Thang M."/>
            <person name="Chan C."/>
        </authorList>
    </citation>
    <scope>NUCLEOTIDE SEQUENCE</scope>
</reference>
<feature type="region of interest" description="Disordered" evidence="1">
    <location>
        <begin position="41"/>
        <end position="62"/>
    </location>
</feature>
<dbReference type="OrthoDB" id="10373390at2759"/>
<proteinExistence type="predicted"/>
<dbReference type="AlphaFoldDB" id="A0A812HZL1"/>
<feature type="non-terminal residue" evidence="2">
    <location>
        <position position="130"/>
    </location>
</feature>
<evidence type="ECO:0000313" key="3">
    <source>
        <dbReference type="Proteomes" id="UP000604046"/>
    </source>
</evidence>